<dbReference type="GO" id="GO:0043027">
    <property type="term" value="F:cysteine-type endopeptidase inhibitor activity involved in apoptotic process"/>
    <property type="evidence" value="ECO:0007669"/>
    <property type="project" value="TreeGrafter"/>
</dbReference>
<evidence type="ECO:0000256" key="2">
    <source>
        <dbReference type="SAM" id="Phobius"/>
    </source>
</evidence>
<dbReference type="CDD" id="cd00022">
    <property type="entry name" value="BIR"/>
    <property type="match status" value="2"/>
</dbReference>
<feature type="compositionally biased region" description="Low complexity" evidence="1">
    <location>
        <begin position="434"/>
        <end position="464"/>
    </location>
</feature>
<dbReference type="SUPFAM" id="SSF57924">
    <property type="entry name" value="Inhibitor of apoptosis (IAP) repeat"/>
    <property type="match status" value="2"/>
</dbReference>
<dbReference type="GO" id="GO:0043066">
    <property type="term" value="P:negative regulation of apoptotic process"/>
    <property type="evidence" value="ECO:0007669"/>
    <property type="project" value="TreeGrafter"/>
</dbReference>
<dbReference type="GO" id="GO:0031398">
    <property type="term" value="P:positive regulation of protein ubiquitination"/>
    <property type="evidence" value="ECO:0007669"/>
    <property type="project" value="TreeGrafter"/>
</dbReference>
<feature type="compositionally biased region" description="Low complexity" evidence="1">
    <location>
        <begin position="659"/>
        <end position="672"/>
    </location>
</feature>
<keyword evidence="2" id="KW-1133">Transmembrane helix</keyword>
<evidence type="ECO:0000259" key="3">
    <source>
        <dbReference type="PROSITE" id="PS50878"/>
    </source>
</evidence>
<feature type="compositionally biased region" description="Basic and acidic residues" evidence="1">
    <location>
        <begin position="22"/>
        <end position="34"/>
    </location>
</feature>
<dbReference type="InterPro" id="IPR050784">
    <property type="entry name" value="IAP"/>
</dbReference>
<accession>A0AA89C3L4</accession>
<gene>
    <name evidence="4" type="ORF">FSP39_011759</name>
</gene>
<keyword evidence="2" id="KW-0472">Membrane</keyword>
<dbReference type="GO" id="GO:0005634">
    <property type="term" value="C:nucleus"/>
    <property type="evidence" value="ECO:0007669"/>
    <property type="project" value="TreeGrafter"/>
</dbReference>
<dbReference type="PROSITE" id="PS50878">
    <property type="entry name" value="RT_POL"/>
    <property type="match status" value="1"/>
</dbReference>
<dbReference type="EMBL" id="VSWD01000006">
    <property type="protein sequence ID" value="KAK3099918.1"/>
    <property type="molecule type" value="Genomic_DNA"/>
</dbReference>
<feature type="transmembrane region" description="Helical" evidence="2">
    <location>
        <begin position="95"/>
        <end position="115"/>
    </location>
</feature>
<feature type="compositionally biased region" description="Polar residues" evidence="1">
    <location>
        <begin position="673"/>
        <end position="688"/>
    </location>
</feature>
<dbReference type="Proteomes" id="UP001186944">
    <property type="component" value="Unassembled WGS sequence"/>
</dbReference>
<feature type="compositionally biased region" description="Polar residues" evidence="1">
    <location>
        <begin position="312"/>
        <end position="328"/>
    </location>
</feature>
<dbReference type="PANTHER" id="PTHR10044:SF139">
    <property type="entry name" value="DEATH-ASSOCIATED INHIBITOR OF APOPTOSIS 2"/>
    <property type="match status" value="1"/>
</dbReference>
<feature type="region of interest" description="Disordered" evidence="1">
    <location>
        <begin position="382"/>
        <end position="411"/>
    </location>
</feature>
<dbReference type="Pfam" id="PF00653">
    <property type="entry name" value="BIR"/>
    <property type="match status" value="2"/>
</dbReference>
<protein>
    <recommendedName>
        <fullName evidence="3">Reverse transcriptase domain-containing protein</fullName>
    </recommendedName>
</protein>
<dbReference type="Gene3D" id="1.10.1170.10">
    <property type="entry name" value="Inhibitor Of Apoptosis Protein (2mihbC-IAP-1), Chain A"/>
    <property type="match status" value="2"/>
</dbReference>
<dbReference type="GO" id="GO:0061630">
    <property type="term" value="F:ubiquitin protein ligase activity"/>
    <property type="evidence" value="ECO:0007669"/>
    <property type="project" value="TreeGrafter"/>
</dbReference>
<dbReference type="AlphaFoldDB" id="A0AA89C3L4"/>
<dbReference type="InterPro" id="IPR001370">
    <property type="entry name" value="BIR_rpt"/>
</dbReference>
<organism evidence="4 5">
    <name type="scientific">Pinctada imbricata</name>
    <name type="common">Atlantic pearl-oyster</name>
    <name type="synonym">Pinctada martensii</name>
    <dbReference type="NCBI Taxonomy" id="66713"/>
    <lineage>
        <taxon>Eukaryota</taxon>
        <taxon>Metazoa</taxon>
        <taxon>Spiralia</taxon>
        <taxon>Lophotrochozoa</taxon>
        <taxon>Mollusca</taxon>
        <taxon>Bivalvia</taxon>
        <taxon>Autobranchia</taxon>
        <taxon>Pteriomorphia</taxon>
        <taxon>Pterioida</taxon>
        <taxon>Pterioidea</taxon>
        <taxon>Pteriidae</taxon>
        <taxon>Pinctada</taxon>
    </lineage>
</organism>
<keyword evidence="2" id="KW-0812">Transmembrane</keyword>
<proteinExistence type="predicted"/>
<feature type="region of interest" description="Disordered" evidence="1">
    <location>
        <begin position="640"/>
        <end position="688"/>
    </location>
</feature>
<evidence type="ECO:0000313" key="4">
    <source>
        <dbReference type="EMBL" id="KAK3099918.1"/>
    </source>
</evidence>
<feature type="region of interest" description="Disordered" evidence="1">
    <location>
        <begin position="427"/>
        <end position="466"/>
    </location>
</feature>
<dbReference type="InterPro" id="IPR000477">
    <property type="entry name" value="RT_dom"/>
</dbReference>
<dbReference type="SMART" id="SM00238">
    <property type="entry name" value="BIR"/>
    <property type="match status" value="2"/>
</dbReference>
<feature type="region of interest" description="Disordered" evidence="1">
    <location>
        <begin position="1"/>
        <end position="40"/>
    </location>
</feature>
<keyword evidence="5" id="KW-1185">Reference proteome</keyword>
<comment type="caution">
    <text evidence="4">The sequence shown here is derived from an EMBL/GenBank/DDBJ whole genome shotgun (WGS) entry which is preliminary data.</text>
</comment>
<name>A0AA89C3L4_PINIB</name>
<feature type="domain" description="Reverse transcriptase" evidence="3">
    <location>
        <begin position="702"/>
        <end position="1012"/>
    </location>
</feature>
<evidence type="ECO:0000256" key="1">
    <source>
        <dbReference type="SAM" id="MobiDB-lite"/>
    </source>
</evidence>
<reference evidence="4" key="1">
    <citation type="submission" date="2019-08" db="EMBL/GenBank/DDBJ databases">
        <title>The improved chromosome-level genome for the pearl oyster Pinctada fucata martensii using PacBio sequencing and Hi-C.</title>
        <authorList>
            <person name="Zheng Z."/>
        </authorList>
    </citation>
    <scope>NUCLEOTIDE SEQUENCE</scope>
    <source>
        <strain evidence="4">ZZ-2019</strain>
        <tissue evidence="4">Adductor muscle</tissue>
    </source>
</reference>
<feature type="region of interest" description="Disordered" evidence="1">
    <location>
        <begin position="308"/>
        <end position="328"/>
    </location>
</feature>
<dbReference type="PANTHER" id="PTHR10044">
    <property type="entry name" value="INHIBITOR OF APOPTOSIS"/>
    <property type="match status" value="1"/>
</dbReference>
<dbReference type="GO" id="GO:0051726">
    <property type="term" value="P:regulation of cell cycle"/>
    <property type="evidence" value="ECO:0007669"/>
    <property type="project" value="TreeGrafter"/>
</dbReference>
<dbReference type="GO" id="GO:0005737">
    <property type="term" value="C:cytoplasm"/>
    <property type="evidence" value="ECO:0007669"/>
    <property type="project" value="TreeGrafter"/>
</dbReference>
<feature type="compositionally biased region" description="Acidic residues" evidence="1">
    <location>
        <begin position="8"/>
        <end position="21"/>
    </location>
</feature>
<dbReference type="PROSITE" id="PS50143">
    <property type="entry name" value="BIR_REPEAT_2"/>
    <property type="match status" value="2"/>
</dbReference>
<sequence length="1090" mass="123997">MTVPWKEGDDEKYEDSEEDMEDRFGEETLKKENDTQEGISCASSDEKNEALIVQKSNEKELATLNIKDLLLLIEISSAKLEQNQYLNTSITVTSIFMAGIISVTITFLYLSFMLLDQRKKGICKPHSRENRKCLSEYSVDNIRYYVRRFFTDNLTFRLFAFKKSLNTILECPKLNFHTLFTVYPAHTLGEYFKEVESTPGMSFQERMQYDMFRTSTYSRFPRTSPVSSFMLAKAGFYYEGKADEVKCFKCGKTYRNWKQLDDPIQIHKEMSPSCPFVSSLECGFPTRNVASANNSSVNDESILYRREDEQRNTNYRYETGNGSSTTGHESVLISDTAQNPQYTCNGLLSNQEQAHGNEGENNVFSSSESRVNSVEINCHNTNVTHPQRSVYSSGQPDLSTGTNENTSSYRQQSCNVNVHTCRSNDVLNESNDASSQNVTISSTTNSIASSNTTTNSNPKSPASTLEPLGISIEKPRYPQYAVLATRISSFRSWPAHLRQRPEELAKAGFLYEGTNDFTRCFFCAGGLRDWEPEDNPWIEHARWYKKCVFVRQCKGEDFVNLVHQGKIQEAMGKLEGRTVHKEKHLDDILQSTAALSVQEMGYSIDIVREAIISHSKSQDRTNITADSLLQCVWELEEGHNTDQGHELPNNDVRKNTEGTALSESTSTSRTELGLNSTPGNPTYTPTNLSASEIIDNHKSALASFGFDTTNLDLDLPYLYCIPKMHKNPYKQRFIAGSSKCSTKSVSILLTKVLSEIKSGLQKYCSTVYSRSGINQMWILKNSKELLEHLKSTHFSRVHSIKAFDFSTLYTTIPHSKLKERLAKIISNAFTSKNGNRKYKFIVVNYDKTYFVKEKSDSENKYTETDIIQMLNFLIDNIFVVFGGKVFQQIVGIPMGTNCAPLLADIFLYSYEAEFIQSLVSEGKRYLASDFNFTYRYIDDVLSINNPKFADYLSSIYPSELEVKETTETNNSASYLDIMLSYDTDGHMNTSLYDKRDDFNFSITNFPFLSSNIPSSPAYGVFISQLIRYARASTKYTDFVLRARRLSDKLLSQGYVCDRLTSSLRKFYGRYGELVIHYDVPLSRMVDDILS</sequence>
<evidence type="ECO:0000313" key="5">
    <source>
        <dbReference type="Proteomes" id="UP001186944"/>
    </source>
</evidence>